<dbReference type="PANTHER" id="PTHR41771:SF1">
    <property type="entry name" value="MEMBRANE PROTEIN"/>
    <property type="match status" value="1"/>
</dbReference>
<evidence type="ECO:0000313" key="2">
    <source>
        <dbReference type="EMBL" id="CAH1850806.1"/>
    </source>
</evidence>
<reference evidence="2" key="1">
    <citation type="submission" date="2022-03" db="EMBL/GenBank/DDBJ databases">
        <authorList>
            <person name="Hettiarachchi G."/>
        </authorList>
    </citation>
    <scope>NUCLEOTIDE SEQUENCE</scope>
    <source>
        <strain evidence="2">LMG 32447</strain>
    </source>
</reference>
<evidence type="ECO:0000313" key="3">
    <source>
        <dbReference type="Proteomes" id="UP000838102"/>
    </source>
</evidence>
<dbReference type="PANTHER" id="PTHR41771">
    <property type="entry name" value="MEMBRANE PROTEIN-RELATED"/>
    <property type="match status" value="1"/>
</dbReference>
<feature type="transmembrane region" description="Helical" evidence="1">
    <location>
        <begin position="52"/>
        <end position="70"/>
    </location>
</feature>
<feature type="transmembrane region" description="Helical" evidence="1">
    <location>
        <begin position="178"/>
        <end position="201"/>
    </location>
</feature>
<dbReference type="InterPro" id="IPR014564">
    <property type="entry name" value="UCP031503_TM"/>
</dbReference>
<gene>
    <name evidence="2" type="ORF">LMG032447_00208</name>
</gene>
<comment type="caution">
    <text evidence="2">The sequence shown here is derived from an EMBL/GenBank/DDBJ whole genome shotgun (WGS) entry which is preliminary data.</text>
</comment>
<dbReference type="PIRSF" id="PIRSF031503">
    <property type="entry name" value="UCP031503_mp"/>
    <property type="match status" value="1"/>
</dbReference>
<dbReference type="EMBL" id="CAKOEU010000001">
    <property type="protein sequence ID" value="CAH1850806.1"/>
    <property type="molecule type" value="Genomic_DNA"/>
</dbReference>
<feature type="transmembrane region" description="Helical" evidence="1">
    <location>
        <begin position="221"/>
        <end position="243"/>
    </location>
</feature>
<keyword evidence="1" id="KW-0812">Transmembrane</keyword>
<protein>
    <recommendedName>
        <fullName evidence="4">YibE/F-like protein</fullName>
    </recommendedName>
</protein>
<organism evidence="2 3">
    <name type="scientific">Convivina praedatoris</name>
    <dbReference type="NCBI Taxonomy" id="2880963"/>
    <lineage>
        <taxon>Bacteria</taxon>
        <taxon>Bacillati</taxon>
        <taxon>Bacillota</taxon>
        <taxon>Bacilli</taxon>
        <taxon>Lactobacillales</taxon>
        <taxon>Lactobacillaceae</taxon>
        <taxon>Convivina</taxon>
    </lineage>
</organism>
<name>A0ABN8HA11_9LACO</name>
<feature type="transmembrane region" description="Helical" evidence="1">
    <location>
        <begin position="82"/>
        <end position="101"/>
    </location>
</feature>
<keyword evidence="3" id="KW-1185">Reference proteome</keyword>
<proteinExistence type="predicted"/>
<dbReference type="InterPro" id="IPR012507">
    <property type="entry name" value="YibE_F"/>
</dbReference>
<sequence length="259" mass="28368">MNAISVLAIILFFLLILIAGRQGLKSFIGLVLNFLVIFLLIILINWQFNPYLVTAILAVVILAIAIYLSSDRITVMNISFKTSLMVVACLMMLAIVVQHFGQLQGFAVENSDELEGLSLNVGIAFGHLAMIVMVISVLGAVAEAAMAITADLFEVIERSPQITVQGLQAQAHTIGQQILGTAINTLFFGMLGANLPLLIWFLRLRYSPALLVNAKLLLMEIMTMLLGMLGILLSIWLASWLVVHTFKNKGRSLIDETDL</sequence>
<dbReference type="Proteomes" id="UP000838102">
    <property type="component" value="Unassembled WGS sequence"/>
</dbReference>
<feature type="transmembrane region" description="Helical" evidence="1">
    <location>
        <begin position="28"/>
        <end position="46"/>
    </location>
</feature>
<feature type="transmembrane region" description="Helical" evidence="1">
    <location>
        <begin position="121"/>
        <end position="142"/>
    </location>
</feature>
<accession>A0ABN8HA11</accession>
<keyword evidence="1" id="KW-1133">Transmembrane helix</keyword>
<dbReference type="RefSeq" id="WP_248705666.1">
    <property type="nucleotide sequence ID" value="NZ_CAKOET010000001.1"/>
</dbReference>
<evidence type="ECO:0000256" key="1">
    <source>
        <dbReference type="SAM" id="Phobius"/>
    </source>
</evidence>
<feature type="transmembrane region" description="Helical" evidence="1">
    <location>
        <begin position="6"/>
        <end position="21"/>
    </location>
</feature>
<evidence type="ECO:0008006" key="4">
    <source>
        <dbReference type="Google" id="ProtNLM"/>
    </source>
</evidence>
<keyword evidence="1" id="KW-0472">Membrane</keyword>
<dbReference type="Pfam" id="PF07907">
    <property type="entry name" value="YibE_F"/>
    <property type="match status" value="1"/>
</dbReference>